<dbReference type="PROSITE" id="PS50012">
    <property type="entry name" value="RCC1_3"/>
    <property type="match status" value="2"/>
</dbReference>
<dbReference type="Proteomes" id="UP000268093">
    <property type="component" value="Unassembled WGS sequence"/>
</dbReference>
<reference evidence="2 3" key="1">
    <citation type="journal article" date="2018" name="New Phytol.">
        <title>Phylogenomics of Endogonaceae and evolution of mycorrhizas within Mucoromycota.</title>
        <authorList>
            <person name="Chang Y."/>
            <person name="Desiro A."/>
            <person name="Na H."/>
            <person name="Sandor L."/>
            <person name="Lipzen A."/>
            <person name="Clum A."/>
            <person name="Barry K."/>
            <person name="Grigoriev I.V."/>
            <person name="Martin F.M."/>
            <person name="Stajich J.E."/>
            <person name="Smith M.E."/>
            <person name="Bonito G."/>
            <person name="Spatafora J.W."/>
        </authorList>
    </citation>
    <scope>NUCLEOTIDE SEQUENCE [LARGE SCALE GENOMIC DNA]</scope>
    <source>
        <strain evidence="2 3">GMNB39</strain>
    </source>
</reference>
<evidence type="ECO:0000313" key="2">
    <source>
        <dbReference type="EMBL" id="RUP50702.1"/>
    </source>
</evidence>
<proteinExistence type="predicted"/>
<feature type="repeat" description="RCC1" evidence="1">
    <location>
        <begin position="51"/>
        <end position="99"/>
    </location>
</feature>
<gene>
    <name evidence="2" type="ORF">BC936DRAFT_138009</name>
</gene>
<dbReference type="GO" id="GO:0005085">
    <property type="term" value="F:guanyl-nucleotide exchange factor activity"/>
    <property type="evidence" value="ECO:0007669"/>
    <property type="project" value="TreeGrafter"/>
</dbReference>
<organism evidence="2 3">
    <name type="scientific">Jimgerdemannia flammicorona</name>
    <dbReference type="NCBI Taxonomy" id="994334"/>
    <lineage>
        <taxon>Eukaryota</taxon>
        <taxon>Fungi</taxon>
        <taxon>Fungi incertae sedis</taxon>
        <taxon>Mucoromycota</taxon>
        <taxon>Mucoromycotina</taxon>
        <taxon>Endogonomycetes</taxon>
        <taxon>Endogonales</taxon>
        <taxon>Endogonaceae</taxon>
        <taxon>Jimgerdemannia</taxon>
    </lineage>
</organism>
<dbReference type="AlphaFoldDB" id="A0A433DIK8"/>
<sequence>MAYINALPVRKTTSGTVYVHHGSTAKALAIDADIVDICAGPEHCVAIDTSGRVWTWGCADHGALGHGDSDGPAVVTALGSVDVAAVSCGWQFTIALSTKGDLYAWGAFLDKECYAVPMGQPACINRRTCTYTYDQGVCVDLGIWQAIPAWVELFRAPPTAGYFHSFATDTNGVVFAWGLNNAIQTGIEQRKPDFVKIPTKVGNLHDLAITAAKTHTFVRREHGMVIAFGTETTAPLPPIKAIAAGNAFSVALADDNCVY</sequence>
<accession>A0A433DIK8</accession>
<comment type="caution">
    <text evidence="2">The sequence shown here is derived from an EMBL/GenBank/DDBJ whole genome shotgun (WGS) entry which is preliminary data.</text>
</comment>
<dbReference type="Pfam" id="PF13540">
    <property type="entry name" value="RCC1_2"/>
    <property type="match status" value="1"/>
</dbReference>
<evidence type="ECO:0000313" key="3">
    <source>
        <dbReference type="Proteomes" id="UP000268093"/>
    </source>
</evidence>
<dbReference type="OrthoDB" id="61110at2759"/>
<dbReference type="PRINTS" id="PR00633">
    <property type="entry name" value="RCCNDNSATION"/>
</dbReference>
<protein>
    <submittedName>
        <fullName evidence="2">Regulator of chromosome condensation 1/beta-lactamase-inhibitor protein II</fullName>
    </submittedName>
</protein>
<dbReference type="InterPro" id="IPR009091">
    <property type="entry name" value="RCC1/BLIP-II"/>
</dbReference>
<feature type="repeat" description="RCC1" evidence="1">
    <location>
        <begin position="172"/>
        <end position="255"/>
    </location>
</feature>
<dbReference type="EMBL" id="RBNI01001233">
    <property type="protein sequence ID" value="RUP50702.1"/>
    <property type="molecule type" value="Genomic_DNA"/>
</dbReference>
<dbReference type="InterPro" id="IPR000408">
    <property type="entry name" value="Reg_chr_condens"/>
</dbReference>
<dbReference type="PANTHER" id="PTHR45982:SF1">
    <property type="entry name" value="REGULATOR OF CHROMOSOME CONDENSATION"/>
    <property type="match status" value="1"/>
</dbReference>
<dbReference type="GO" id="GO:0005737">
    <property type="term" value="C:cytoplasm"/>
    <property type="evidence" value="ECO:0007669"/>
    <property type="project" value="TreeGrafter"/>
</dbReference>
<dbReference type="Pfam" id="PF00415">
    <property type="entry name" value="RCC1"/>
    <property type="match status" value="1"/>
</dbReference>
<dbReference type="InterPro" id="IPR051553">
    <property type="entry name" value="Ran_GTPase-activating"/>
</dbReference>
<name>A0A433DIK8_9FUNG</name>
<dbReference type="PANTHER" id="PTHR45982">
    <property type="entry name" value="REGULATOR OF CHROMOSOME CONDENSATION"/>
    <property type="match status" value="1"/>
</dbReference>
<keyword evidence="3" id="KW-1185">Reference proteome</keyword>
<dbReference type="SUPFAM" id="SSF50985">
    <property type="entry name" value="RCC1/BLIP-II"/>
    <property type="match status" value="1"/>
</dbReference>
<dbReference type="Gene3D" id="2.130.10.30">
    <property type="entry name" value="Regulator of chromosome condensation 1/beta-lactamase-inhibitor protein II"/>
    <property type="match status" value="2"/>
</dbReference>
<evidence type="ECO:0000256" key="1">
    <source>
        <dbReference type="PROSITE-ProRule" id="PRU00235"/>
    </source>
</evidence>